<dbReference type="RefSeq" id="WP_056960665.1">
    <property type="nucleotide sequence ID" value="NZ_AZFQ01000036.1"/>
</dbReference>
<comment type="caution">
    <text evidence="3">The sequence shown here is derived from an EMBL/GenBank/DDBJ whole genome shotgun (WGS) entry which is preliminary data.</text>
</comment>
<dbReference type="InterPro" id="IPR011608">
    <property type="entry name" value="PRD"/>
</dbReference>
<dbReference type="PANTHER" id="PTHR30185:SF15">
    <property type="entry name" value="CRYPTIC BETA-GLUCOSIDE BGL OPERON ANTITERMINATOR"/>
    <property type="match status" value="1"/>
</dbReference>
<dbReference type="SUPFAM" id="SSF50151">
    <property type="entry name" value="SacY-like RNA-binding domain"/>
    <property type="match status" value="1"/>
</dbReference>
<dbReference type="Gene3D" id="2.30.24.10">
    <property type="entry name" value="CAT RNA-binding domain"/>
    <property type="match status" value="1"/>
</dbReference>
<name>A0A0R1V4H7_9LACO</name>
<keyword evidence="4" id="KW-1185">Reference proteome</keyword>
<dbReference type="GO" id="GO:0003723">
    <property type="term" value="F:RNA binding"/>
    <property type="evidence" value="ECO:0007669"/>
    <property type="project" value="InterPro"/>
</dbReference>
<dbReference type="PANTHER" id="PTHR30185">
    <property type="entry name" value="CRYPTIC BETA-GLUCOSIDE BGL OPERON ANTITERMINATOR"/>
    <property type="match status" value="1"/>
</dbReference>
<dbReference type="OrthoDB" id="9813552at2"/>
<dbReference type="AlphaFoldDB" id="A0A0R1V4H7"/>
<dbReference type="GO" id="GO:0006355">
    <property type="term" value="P:regulation of DNA-templated transcription"/>
    <property type="evidence" value="ECO:0007669"/>
    <property type="project" value="InterPro"/>
</dbReference>
<proteinExistence type="predicted"/>
<protein>
    <submittedName>
        <fullName evidence="3">Beta-glucoside operon antiterminator</fullName>
    </submittedName>
</protein>
<dbReference type="SUPFAM" id="SSF63520">
    <property type="entry name" value="PTS-regulatory domain, PRD"/>
    <property type="match status" value="2"/>
</dbReference>
<dbReference type="EMBL" id="AZFQ01000036">
    <property type="protein sequence ID" value="KRL98698.1"/>
    <property type="molecule type" value="Genomic_DNA"/>
</dbReference>
<accession>A0A0R1V4H7</accession>
<dbReference type="Pfam" id="PF03123">
    <property type="entry name" value="CAT_RBD"/>
    <property type="match status" value="1"/>
</dbReference>
<dbReference type="PATRIC" id="fig|1423801.4.peg.514"/>
<dbReference type="STRING" id="1423801.FD50_GL000505"/>
<dbReference type="Pfam" id="PF00874">
    <property type="entry name" value="PRD"/>
    <property type="match status" value="2"/>
</dbReference>
<reference evidence="3 4" key="1">
    <citation type="journal article" date="2015" name="Genome Announc.">
        <title>Expanding the biotechnology potential of lactobacilli through comparative genomics of 213 strains and associated genera.</title>
        <authorList>
            <person name="Sun Z."/>
            <person name="Harris H.M."/>
            <person name="McCann A."/>
            <person name="Guo C."/>
            <person name="Argimon S."/>
            <person name="Zhang W."/>
            <person name="Yang X."/>
            <person name="Jeffery I.B."/>
            <person name="Cooney J.C."/>
            <person name="Kagawa T.F."/>
            <person name="Liu W."/>
            <person name="Song Y."/>
            <person name="Salvetti E."/>
            <person name="Wrobel A."/>
            <person name="Rasinkangas P."/>
            <person name="Parkhill J."/>
            <person name="Rea M.C."/>
            <person name="O'Sullivan O."/>
            <person name="Ritari J."/>
            <person name="Douillard F.P."/>
            <person name="Paul Ross R."/>
            <person name="Yang R."/>
            <person name="Briner A.E."/>
            <person name="Felis G.E."/>
            <person name="de Vos W.M."/>
            <person name="Barrangou R."/>
            <person name="Klaenhammer T.R."/>
            <person name="Caufield P.W."/>
            <person name="Cui Y."/>
            <person name="Zhang H."/>
            <person name="O'Toole P.W."/>
        </authorList>
    </citation>
    <scope>NUCLEOTIDE SEQUENCE [LARGE SCALE GENOMIC DNA]</scope>
    <source>
        <strain evidence="3 4">DSM 16230</strain>
    </source>
</reference>
<keyword evidence="1" id="KW-0677">Repeat</keyword>
<evidence type="ECO:0000313" key="4">
    <source>
        <dbReference type="Proteomes" id="UP000051166"/>
    </source>
</evidence>
<dbReference type="GeneID" id="98307942"/>
<dbReference type="InterPro" id="IPR004341">
    <property type="entry name" value="CAT_RNA-bd_dom"/>
</dbReference>
<evidence type="ECO:0000259" key="2">
    <source>
        <dbReference type="PROSITE" id="PS51372"/>
    </source>
</evidence>
<dbReference type="InterPro" id="IPR036650">
    <property type="entry name" value="CAT_RNA-bd_dom_sf"/>
</dbReference>
<evidence type="ECO:0000313" key="3">
    <source>
        <dbReference type="EMBL" id="KRL98698.1"/>
    </source>
</evidence>
<dbReference type="Gene3D" id="1.10.1790.10">
    <property type="entry name" value="PRD domain"/>
    <property type="match status" value="2"/>
</dbReference>
<feature type="domain" description="PRD" evidence="2">
    <location>
        <begin position="172"/>
        <end position="280"/>
    </location>
</feature>
<dbReference type="PROSITE" id="PS51372">
    <property type="entry name" value="PRD_2"/>
    <property type="match status" value="2"/>
</dbReference>
<sequence>MIIKKRLNNNAVLAINENGIDIILAGNGIGFNTKRGQEVDKDKIEKIYKLDTQDNQNKLIQVVTEIPYEYLKFTDSIVRKLKEVLQIELNDNIYIALTDHIYFAVTRFKEGVGSINTSLLWDVKDIYPNEYKEAVKILEKINDFFKVAIPSEEARMLTFHIVDNFKGNYKKIDMGVAIKTITDILNIVKYYFNIEYNVNSFNYVRFVIHLRFLTKRILYGEKEDENTLFFYDQLPQKMPRAFKCTLKITEYIKKTRKVELSKSEQAYLTIHIQRIILNNK</sequence>
<evidence type="ECO:0000256" key="1">
    <source>
        <dbReference type="ARBA" id="ARBA00022737"/>
    </source>
</evidence>
<dbReference type="Proteomes" id="UP000051166">
    <property type="component" value="Unassembled WGS sequence"/>
</dbReference>
<organism evidence="3 4">
    <name type="scientific">Liquorilactobacillus satsumensis DSM 16230 = JCM 12392</name>
    <dbReference type="NCBI Taxonomy" id="1423801"/>
    <lineage>
        <taxon>Bacteria</taxon>
        <taxon>Bacillati</taxon>
        <taxon>Bacillota</taxon>
        <taxon>Bacilli</taxon>
        <taxon>Lactobacillales</taxon>
        <taxon>Lactobacillaceae</taxon>
        <taxon>Liquorilactobacillus</taxon>
    </lineage>
</organism>
<dbReference type="InterPro" id="IPR036634">
    <property type="entry name" value="PRD_sf"/>
</dbReference>
<gene>
    <name evidence="3" type="ORF">FD50_GL000505</name>
</gene>
<feature type="domain" description="PRD" evidence="2">
    <location>
        <begin position="65"/>
        <end position="171"/>
    </location>
</feature>
<dbReference type="SMART" id="SM01061">
    <property type="entry name" value="CAT_RBD"/>
    <property type="match status" value="1"/>
</dbReference>
<dbReference type="InterPro" id="IPR050661">
    <property type="entry name" value="BglG_antiterminators"/>
</dbReference>